<dbReference type="InterPro" id="IPR050993">
    <property type="entry name" value="Isochorismatase_domain"/>
</dbReference>
<protein>
    <submittedName>
        <fullName evidence="2">Isochorismatase family protein YecD</fullName>
        <ecNumber evidence="2">3.-.-.-</ecNumber>
    </submittedName>
</protein>
<dbReference type="Gene3D" id="3.40.50.850">
    <property type="entry name" value="Isochorismatase-like"/>
    <property type="match status" value="1"/>
</dbReference>
<dbReference type="SUPFAM" id="SSF52499">
    <property type="entry name" value="Isochorismatase-like hydrolases"/>
    <property type="match status" value="1"/>
</dbReference>
<dbReference type="PANTHER" id="PTHR14119:SF3">
    <property type="entry name" value="ISOCHORISMATASE DOMAIN-CONTAINING PROTEIN 2"/>
    <property type="match status" value="1"/>
</dbReference>
<accession>A0A2H5XCQ2</accession>
<dbReference type="GO" id="GO:0016787">
    <property type="term" value="F:hydrolase activity"/>
    <property type="evidence" value="ECO:0007669"/>
    <property type="project" value="UniProtKB-KW"/>
</dbReference>
<sequence length="191" mass="20941">MVRLNKEAVALLVVDVQEKFVPVLFEAERLIAACRLLIGGTRLLGVPIFVTEQNPDKLGRTVTELQDALGDAYCPIAKMTFSAFGSEEFRRTFAASGRTQLLLCGIETHVCVWQTALDALELGYEVFIAEDATTARHAFLWRSGVQSCVEAGAVRVNAEAALFELLGTAEHPQFRQVQALVKALAPSIYSR</sequence>
<keyword evidence="2" id="KW-0378">Hydrolase</keyword>
<comment type="caution">
    <text evidence="2">The sequence shown here is derived from an EMBL/GenBank/DDBJ whole genome shotgun (WGS) entry which is preliminary data.</text>
</comment>
<dbReference type="EC" id="3.-.-.-" evidence="2"/>
<evidence type="ECO:0000259" key="1">
    <source>
        <dbReference type="Pfam" id="PF00857"/>
    </source>
</evidence>
<dbReference type="InterPro" id="IPR000868">
    <property type="entry name" value="Isochorismatase-like_dom"/>
</dbReference>
<organism evidence="2 3">
    <name type="scientific">Candidatus Fervidibacter japonicus</name>
    <dbReference type="NCBI Taxonomy" id="2035412"/>
    <lineage>
        <taxon>Bacteria</taxon>
        <taxon>Candidatus Fervidibacterota</taxon>
        <taxon>Candidatus Fervidibacter</taxon>
    </lineage>
</organism>
<name>A0A2H5XCQ2_9BACT</name>
<dbReference type="InterPro" id="IPR036380">
    <property type="entry name" value="Isochorismatase-like_sf"/>
</dbReference>
<reference evidence="3" key="1">
    <citation type="submission" date="2017-09" db="EMBL/GenBank/DDBJ databases">
        <title>Metaegenomics of thermophilic ammonia-oxidizing enrichment culture.</title>
        <authorList>
            <person name="Kato S."/>
            <person name="Suzuki K."/>
        </authorList>
    </citation>
    <scope>NUCLEOTIDE SEQUENCE [LARGE SCALE GENOMIC DNA]</scope>
</reference>
<gene>
    <name evidence="2" type="primary">yecD</name>
    <name evidence="2" type="ORF">HRbin17_01482</name>
</gene>
<evidence type="ECO:0000313" key="3">
    <source>
        <dbReference type="Proteomes" id="UP000236173"/>
    </source>
</evidence>
<dbReference type="EMBL" id="BEHT01000018">
    <property type="protein sequence ID" value="GBC98961.1"/>
    <property type="molecule type" value="Genomic_DNA"/>
</dbReference>
<dbReference type="Proteomes" id="UP000236173">
    <property type="component" value="Unassembled WGS sequence"/>
</dbReference>
<dbReference type="PANTHER" id="PTHR14119">
    <property type="entry name" value="HYDROLASE"/>
    <property type="match status" value="1"/>
</dbReference>
<dbReference type="Pfam" id="PF00857">
    <property type="entry name" value="Isochorismatase"/>
    <property type="match status" value="1"/>
</dbReference>
<evidence type="ECO:0000313" key="2">
    <source>
        <dbReference type="EMBL" id="GBC98961.1"/>
    </source>
</evidence>
<dbReference type="AlphaFoldDB" id="A0A2H5XCQ2"/>
<feature type="domain" description="Isochorismatase-like" evidence="1">
    <location>
        <begin position="10"/>
        <end position="154"/>
    </location>
</feature>
<proteinExistence type="predicted"/>